<keyword evidence="2" id="KW-0472">Membrane</keyword>
<comment type="caution">
    <text evidence="3">The sequence shown here is derived from an EMBL/GenBank/DDBJ whole genome shotgun (WGS) entry which is preliminary data.</text>
</comment>
<dbReference type="Proteomes" id="UP000022910">
    <property type="component" value="Unassembled WGS sequence"/>
</dbReference>
<evidence type="ECO:0000256" key="1">
    <source>
        <dbReference type="SAM" id="MobiDB-lite"/>
    </source>
</evidence>
<reference evidence="3 4" key="1">
    <citation type="submission" date="2014-02" db="EMBL/GenBank/DDBJ databases">
        <title>Single nucleus genome sequencing reveals high similarity among nuclei of an endomycorrhizal fungus.</title>
        <authorList>
            <person name="Lin K."/>
            <person name="Geurts R."/>
            <person name="Zhang Z."/>
            <person name="Limpens E."/>
            <person name="Saunders D.G."/>
            <person name="Mu D."/>
            <person name="Pang E."/>
            <person name="Cao H."/>
            <person name="Cha H."/>
            <person name="Lin T."/>
            <person name="Zhou Q."/>
            <person name="Shang Y."/>
            <person name="Li Y."/>
            <person name="Ivanov S."/>
            <person name="Sharma T."/>
            <person name="Velzen R.V."/>
            <person name="Ruijter N.D."/>
            <person name="Aanen D.K."/>
            <person name="Win J."/>
            <person name="Kamoun S."/>
            <person name="Bisseling T."/>
            <person name="Huang S."/>
        </authorList>
    </citation>
    <scope>NUCLEOTIDE SEQUENCE [LARGE SCALE GENOMIC DNA]</scope>
    <source>
        <strain evidence="4">DAOM197198w</strain>
    </source>
</reference>
<organism evidence="3 4">
    <name type="scientific">Rhizophagus irregularis (strain DAOM 197198w)</name>
    <name type="common">Glomus intraradices</name>
    <dbReference type="NCBI Taxonomy" id="1432141"/>
    <lineage>
        <taxon>Eukaryota</taxon>
        <taxon>Fungi</taxon>
        <taxon>Fungi incertae sedis</taxon>
        <taxon>Mucoromycota</taxon>
        <taxon>Glomeromycotina</taxon>
        <taxon>Glomeromycetes</taxon>
        <taxon>Glomerales</taxon>
        <taxon>Glomeraceae</taxon>
        <taxon>Rhizophagus</taxon>
    </lineage>
</organism>
<name>A0A015K7R9_RHIIW</name>
<accession>A0A015K7R9</accession>
<protein>
    <submittedName>
        <fullName evidence="3">Uncharacterized protein</fullName>
    </submittedName>
</protein>
<dbReference type="OrthoDB" id="2361624at2759"/>
<keyword evidence="2" id="KW-0812">Transmembrane</keyword>
<dbReference type="EMBL" id="JEMT01023903">
    <property type="protein sequence ID" value="EXX63549.1"/>
    <property type="molecule type" value="Genomic_DNA"/>
</dbReference>
<proteinExistence type="predicted"/>
<dbReference type="HOGENOM" id="CLU_1603611_0_0_1"/>
<gene>
    <name evidence="3" type="ORF">RirG_151380</name>
</gene>
<evidence type="ECO:0000256" key="2">
    <source>
        <dbReference type="SAM" id="Phobius"/>
    </source>
</evidence>
<keyword evidence="4" id="KW-1185">Reference proteome</keyword>
<evidence type="ECO:0000313" key="4">
    <source>
        <dbReference type="Proteomes" id="UP000022910"/>
    </source>
</evidence>
<feature type="transmembrane region" description="Helical" evidence="2">
    <location>
        <begin position="140"/>
        <end position="164"/>
    </location>
</feature>
<feature type="region of interest" description="Disordered" evidence="1">
    <location>
        <begin position="35"/>
        <end position="54"/>
    </location>
</feature>
<dbReference type="AlphaFoldDB" id="A0A015K7R9"/>
<keyword evidence="2" id="KW-1133">Transmembrane helix</keyword>
<sequence>MSYTSVPTEPENATIAIGGRRYSSDTPTRMFMLPNGDGFNSTPPPPTGSQLRRSSKIGRLSGEFKRESIRAKLSSKYKLVSPENEEPQHIKIVMPLPSQLSNDLKDEQETFSTHSNNKTFKEILKMPWIDENENKFSKKFWLIFVISLLILFGISIIGFGIYAYNI</sequence>
<evidence type="ECO:0000313" key="3">
    <source>
        <dbReference type="EMBL" id="EXX63549.1"/>
    </source>
</evidence>